<dbReference type="EMBL" id="QXGC01001705">
    <property type="protein sequence ID" value="KAE9197597.1"/>
    <property type="molecule type" value="Genomic_DNA"/>
</dbReference>
<sequence length="350" mass="37919">MCSNAVHEGAVDTRVCSHRCAEALGLTNQQSSSNTAPTSRVAPKQSGNGGKSGQAKTNGKATRKRGTQPHAKTKDTISYKSKATSTKSRHPPVKKRLKKGEEAVADDGEIPGNDSAVEAANGVLKKAKISGSTTTSTQGKRSAVRKTSGMQSTTGGSEGSALLERCSNNGIDSADDGRCGSDVGIDADGDEPNSKPKKFYFTPAKDLDLLMEVLNVRPYAAKHGSVSERYEVVTSNLNEHWETELCARTFKERFFRLVEEFKATDCAYRKKSSVEEEYTEHKRLLQGVVDEFWFTITPDSALRSIPLFAMSLVTSRDMSQETQSPESKSESQPFAFALPGPRLLALLLST</sequence>
<feature type="region of interest" description="Disordered" evidence="1">
    <location>
        <begin position="129"/>
        <end position="161"/>
    </location>
</feature>
<feature type="compositionally biased region" description="Basic residues" evidence="1">
    <location>
        <begin position="87"/>
        <end position="98"/>
    </location>
</feature>
<proteinExistence type="predicted"/>
<dbReference type="PANTHER" id="PTHR37558:SF1">
    <property type="entry name" value="HTH CENPB-TYPE DOMAIN-CONTAINING PROTEIN"/>
    <property type="match status" value="1"/>
</dbReference>
<protein>
    <submittedName>
        <fullName evidence="2">Uncharacterized protein</fullName>
    </submittedName>
</protein>
<feature type="region of interest" description="Disordered" evidence="1">
    <location>
        <begin position="28"/>
        <end position="115"/>
    </location>
</feature>
<dbReference type="AlphaFoldDB" id="A0A6G0N7Q6"/>
<gene>
    <name evidence="2" type="ORF">PF004_g19784</name>
</gene>
<feature type="compositionally biased region" description="Polar residues" evidence="1">
    <location>
        <begin position="130"/>
        <end position="140"/>
    </location>
</feature>
<dbReference type="PANTHER" id="PTHR37558">
    <property type="entry name" value="HTH CENPB-TYPE DOMAIN-CONTAINING PROTEIN"/>
    <property type="match status" value="1"/>
</dbReference>
<name>A0A6G0N7Q6_9STRA</name>
<evidence type="ECO:0000256" key="1">
    <source>
        <dbReference type="SAM" id="MobiDB-lite"/>
    </source>
</evidence>
<organism evidence="2 3">
    <name type="scientific">Phytophthora fragariae</name>
    <dbReference type="NCBI Taxonomy" id="53985"/>
    <lineage>
        <taxon>Eukaryota</taxon>
        <taxon>Sar</taxon>
        <taxon>Stramenopiles</taxon>
        <taxon>Oomycota</taxon>
        <taxon>Peronosporomycetes</taxon>
        <taxon>Peronosporales</taxon>
        <taxon>Peronosporaceae</taxon>
        <taxon>Phytophthora</taxon>
    </lineage>
</organism>
<feature type="compositionally biased region" description="Polar residues" evidence="1">
    <location>
        <begin position="28"/>
        <end position="38"/>
    </location>
</feature>
<comment type="caution">
    <text evidence="2">The sequence shown here is derived from an EMBL/GenBank/DDBJ whole genome shotgun (WGS) entry which is preliminary data.</text>
</comment>
<accession>A0A6G0N7Q6</accession>
<reference evidence="2 3" key="1">
    <citation type="submission" date="2018-09" db="EMBL/GenBank/DDBJ databases">
        <title>Genomic investigation of the strawberry pathogen Phytophthora fragariae indicates pathogenicity is determined by transcriptional variation in three key races.</title>
        <authorList>
            <person name="Adams T.M."/>
            <person name="Armitage A.D."/>
            <person name="Sobczyk M.K."/>
            <person name="Bates H.J."/>
            <person name="Dunwell J.M."/>
            <person name="Nellist C.F."/>
            <person name="Harrison R.J."/>
        </authorList>
    </citation>
    <scope>NUCLEOTIDE SEQUENCE [LARGE SCALE GENOMIC DNA]</scope>
    <source>
        <strain evidence="2 3">BC-23</strain>
    </source>
</reference>
<evidence type="ECO:0000313" key="2">
    <source>
        <dbReference type="EMBL" id="KAE9197597.1"/>
    </source>
</evidence>
<evidence type="ECO:0000313" key="3">
    <source>
        <dbReference type="Proteomes" id="UP000476176"/>
    </source>
</evidence>
<dbReference type="Proteomes" id="UP000476176">
    <property type="component" value="Unassembled WGS sequence"/>
</dbReference>